<reference evidence="2" key="2">
    <citation type="submission" date="2021-02" db="EMBL/GenBank/DDBJ databases">
        <title>Infant gut strain persistence is associated with maternal origin, phylogeny, and functional potential including surface adhesion and iron acquisition.</title>
        <authorList>
            <person name="Lou Y.C."/>
        </authorList>
    </citation>
    <scope>NUCLEOTIDE SEQUENCE</scope>
    <source>
        <strain evidence="2">L3_101_367G1_dasL3_101_367G1_metabat.metabat.26</strain>
    </source>
</reference>
<gene>
    <name evidence="3" type="ORF">FPPS064S07_00172</name>
    <name evidence="2" type="ORF">KHW66_06265</name>
</gene>
<feature type="signal peptide" evidence="1">
    <location>
        <begin position="1"/>
        <end position="25"/>
    </location>
</feature>
<proteinExistence type="predicted"/>
<evidence type="ECO:0000313" key="2">
    <source>
        <dbReference type="EMBL" id="MBS5687640.1"/>
    </source>
</evidence>
<evidence type="ECO:0000256" key="1">
    <source>
        <dbReference type="SAM" id="SignalP"/>
    </source>
</evidence>
<organism evidence="3 4">
    <name type="scientific">Faecalibacterium prausnitzii</name>
    <dbReference type="NCBI Taxonomy" id="853"/>
    <lineage>
        <taxon>Bacteria</taxon>
        <taxon>Bacillati</taxon>
        <taxon>Bacillota</taxon>
        <taxon>Clostridia</taxon>
        <taxon>Eubacteriales</taxon>
        <taxon>Oscillospiraceae</taxon>
        <taxon>Faecalibacterium</taxon>
    </lineage>
</organism>
<dbReference type="AlphaFoldDB" id="A0A564T112"/>
<evidence type="ECO:0000313" key="4">
    <source>
        <dbReference type="Proteomes" id="UP000406184"/>
    </source>
</evidence>
<dbReference type="RefSeq" id="WP_015564376.1">
    <property type="nucleotide sequence ID" value="NZ_CABHMY010000089.1"/>
</dbReference>
<sequence>MKKLPNFVKWLIIAVVLAAMAAMMAAVNDRASRVEMPMPDNSLGIYRQTPATGK</sequence>
<dbReference type="EMBL" id="JAGZAM010000011">
    <property type="protein sequence ID" value="MBS5687640.1"/>
    <property type="molecule type" value="Genomic_DNA"/>
</dbReference>
<protein>
    <submittedName>
        <fullName evidence="3">Uncharacterized protein</fullName>
    </submittedName>
</protein>
<dbReference type="Proteomes" id="UP000733372">
    <property type="component" value="Unassembled WGS sequence"/>
</dbReference>
<reference evidence="3 4" key="1">
    <citation type="submission" date="2019-07" db="EMBL/GenBank/DDBJ databases">
        <authorList>
            <person name="Hibberd C M."/>
            <person name="Gehrig L. J."/>
            <person name="Chang H.-W."/>
            <person name="Venkatesh S."/>
        </authorList>
    </citation>
    <scope>NUCLEOTIDE SEQUENCE [LARGE SCALE GENOMIC DNA]</scope>
    <source>
        <strain evidence="3">Faecalibacterium_prausnitzii_JG_BgPS064</strain>
    </source>
</reference>
<evidence type="ECO:0000313" key="3">
    <source>
        <dbReference type="EMBL" id="VUX01105.1"/>
    </source>
</evidence>
<name>A0A564T112_9FIRM</name>
<dbReference type="EMBL" id="CABHMY010000089">
    <property type="protein sequence ID" value="VUX01105.1"/>
    <property type="molecule type" value="Genomic_DNA"/>
</dbReference>
<dbReference type="Proteomes" id="UP000406184">
    <property type="component" value="Unassembled WGS sequence"/>
</dbReference>
<feature type="chain" id="PRO_5043206083" evidence="1">
    <location>
        <begin position="26"/>
        <end position="54"/>
    </location>
</feature>
<keyword evidence="1" id="KW-0732">Signal</keyword>
<accession>A0A564T112</accession>
<keyword evidence="4" id="KW-1185">Reference proteome</keyword>